<protein>
    <submittedName>
        <fullName evidence="2">Brefeldin A-inhibited guanine nucleotide-exchange protein 1</fullName>
    </submittedName>
</protein>
<dbReference type="PANTHER" id="PTHR10663">
    <property type="entry name" value="GUANYL-NUCLEOTIDE EXCHANGE FACTOR"/>
    <property type="match status" value="1"/>
</dbReference>
<dbReference type="STRING" id="448386.A0A2V3J6F8"/>
<dbReference type="SMART" id="SM00222">
    <property type="entry name" value="Sec7"/>
    <property type="match status" value="1"/>
</dbReference>
<name>A0A2V3J6F8_9FLOR</name>
<dbReference type="OrthoDB" id="3401at2759"/>
<dbReference type="EMBL" id="NBIV01000002">
    <property type="protein sequence ID" value="PXF49712.1"/>
    <property type="molecule type" value="Genomic_DNA"/>
</dbReference>
<dbReference type="Pfam" id="PF01369">
    <property type="entry name" value="Sec7"/>
    <property type="match status" value="1"/>
</dbReference>
<evidence type="ECO:0000313" key="2">
    <source>
        <dbReference type="EMBL" id="PXF49712.1"/>
    </source>
</evidence>
<dbReference type="SUPFAM" id="SSF48425">
    <property type="entry name" value="Sec7 domain"/>
    <property type="match status" value="1"/>
</dbReference>
<accession>A0A2V3J6F8</accession>
<evidence type="ECO:0000259" key="1">
    <source>
        <dbReference type="PROSITE" id="PS50190"/>
    </source>
</evidence>
<proteinExistence type="predicted"/>
<dbReference type="InterPro" id="IPR035999">
    <property type="entry name" value="Sec7_dom_sf"/>
</dbReference>
<reference evidence="2 3" key="1">
    <citation type="journal article" date="2018" name="Mol. Biol. Evol.">
        <title>Analysis of the draft genome of the red seaweed Gracilariopsis chorda provides insights into genome size evolution in Rhodophyta.</title>
        <authorList>
            <person name="Lee J."/>
            <person name="Yang E.C."/>
            <person name="Graf L."/>
            <person name="Yang J.H."/>
            <person name="Qiu H."/>
            <person name="Zel Zion U."/>
            <person name="Chan C.X."/>
            <person name="Stephens T.G."/>
            <person name="Weber A.P.M."/>
            <person name="Boo G.H."/>
            <person name="Boo S.M."/>
            <person name="Kim K.M."/>
            <person name="Shin Y."/>
            <person name="Jung M."/>
            <person name="Lee S.J."/>
            <person name="Yim H.S."/>
            <person name="Lee J.H."/>
            <person name="Bhattacharya D."/>
            <person name="Yoon H.S."/>
        </authorList>
    </citation>
    <scope>NUCLEOTIDE SEQUENCE [LARGE SCALE GENOMIC DNA]</scope>
    <source>
        <strain evidence="2 3">SKKU-2015</strain>
        <tissue evidence="2">Whole body</tissue>
    </source>
</reference>
<sequence length="227" mass="25922">MHSYRDMHYLTEVPFYNALRLHLSGFKVPGEVQDIDRIMEKYASRFCKCNTTIFANADAPYVLTYSTLLLYRDAHNDTIKNKMTKEEFIKTNRAVRDWGDLDAVFLGSLCKEITTTEIRLTSTKKDSTDRDSKALKITSNTMDPAQTAKQFEESERFMAHTKVLFAKNCRPAQDHAYHPATNVHLARLMFESAWSPVLAAISLNPEKAQTADTSTTALCRFSALRTY</sequence>
<dbReference type="AlphaFoldDB" id="A0A2V3J6F8"/>
<dbReference type="PROSITE" id="PS50190">
    <property type="entry name" value="SEC7"/>
    <property type="match status" value="1"/>
</dbReference>
<feature type="domain" description="SEC7" evidence="1">
    <location>
        <begin position="1"/>
        <end position="116"/>
    </location>
</feature>
<evidence type="ECO:0000313" key="3">
    <source>
        <dbReference type="Proteomes" id="UP000247409"/>
    </source>
</evidence>
<dbReference type="InterPro" id="IPR000904">
    <property type="entry name" value="Sec7_dom"/>
</dbReference>
<dbReference type="Proteomes" id="UP000247409">
    <property type="component" value="Unassembled WGS sequence"/>
</dbReference>
<dbReference type="InterPro" id="IPR023394">
    <property type="entry name" value="Sec7_C_sf"/>
</dbReference>
<organism evidence="2 3">
    <name type="scientific">Gracilariopsis chorda</name>
    <dbReference type="NCBI Taxonomy" id="448386"/>
    <lineage>
        <taxon>Eukaryota</taxon>
        <taxon>Rhodophyta</taxon>
        <taxon>Florideophyceae</taxon>
        <taxon>Rhodymeniophycidae</taxon>
        <taxon>Gracilariales</taxon>
        <taxon>Gracilariaceae</taxon>
        <taxon>Gracilariopsis</taxon>
    </lineage>
</organism>
<dbReference type="GO" id="GO:0032012">
    <property type="term" value="P:regulation of ARF protein signal transduction"/>
    <property type="evidence" value="ECO:0007669"/>
    <property type="project" value="InterPro"/>
</dbReference>
<comment type="caution">
    <text evidence="2">The sequence shown here is derived from an EMBL/GenBank/DDBJ whole genome shotgun (WGS) entry which is preliminary data.</text>
</comment>
<keyword evidence="3" id="KW-1185">Reference proteome</keyword>
<dbReference type="Gene3D" id="1.10.1000.11">
    <property type="entry name" value="Arf Nucleotide-binding Site Opener,domain 2"/>
    <property type="match status" value="1"/>
</dbReference>
<gene>
    <name evidence="2" type="ORF">BWQ96_00364</name>
</gene>
<dbReference type="GO" id="GO:0005085">
    <property type="term" value="F:guanyl-nucleotide exchange factor activity"/>
    <property type="evidence" value="ECO:0007669"/>
    <property type="project" value="InterPro"/>
</dbReference>
<dbReference type="PANTHER" id="PTHR10663:SF375">
    <property type="entry name" value="LD29171P"/>
    <property type="match status" value="1"/>
</dbReference>